<dbReference type="Proteomes" id="UP001500928">
    <property type="component" value="Unassembled WGS sequence"/>
</dbReference>
<accession>A0ABP9C3P6</accession>
<sequence length="128" mass="14139">MSGATVSHVDAPAWLVDFYRRVDALDLEGTLAGFAPDASMRYGSMAPMVGREAVHGGLTWLYTYYRSITHEFRNVWVSDSTVVLEASVTYGHPDGREIALPVVSILEHRDGVVDDLRIFLDPTPIEAT</sequence>
<dbReference type="EMBL" id="BAABHO010000048">
    <property type="protein sequence ID" value="GAA4804564.1"/>
    <property type="molecule type" value="Genomic_DNA"/>
</dbReference>
<comment type="caution">
    <text evidence="2">The sequence shown here is derived from an EMBL/GenBank/DDBJ whole genome shotgun (WGS) entry which is preliminary data.</text>
</comment>
<evidence type="ECO:0000313" key="2">
    <source>
        <dbReference type="EMBL" id="GAA4804564.1"/>
    </source>
</evidence>
<protein>
    <recommendedName>
        <fullName evidence="1">SnoaL-like domain-containing protein</fullName>
    </recommendedName>
</protein>
<evidence type="ECO:0000259" key="1">
    <source>
        <dbReference type="Pfam" id="PF12680"/>
    </source>
</evidence>
<keyword evidence="3" id="KW-1185">Reference proteome</keyword>
<dbReference type="RefSeq" id="WP_345421393.1">
    <property type="nucleotide sequence ID" value="NZ_BAABHO010000048.1"/>
</dbReference>
<dbReference type="Pfam" id="PF12680">
    <property type="entry name" value="SnoaL_2"/>
    <property type="match status" value="1"/>
</dbReference>
<gene>
    <name evidence="2" type="ORF">GCM10023200_47390</name>
</gene>
<organism evidence="2 3">
    <name type="scientific">Actinomycetospora chlora</name>
    <dbReference type="NCBI Taxonomy" id="663608"/>
    <lineage>
        <taxon>Bacteria</taxon>
        <taxon>Bacillati</taxon>
        <taxon>Actinomycetota</taxon>
        <taxon>Actinomycetes</taxon>
        <taxon>Pseudonocardiales</taxon>
        <taxon>Pseudonocardiaceae</taxon>
        <taxon>Actinomycetospora</taxon>
    </lineage>
</organism>
<name>A0ABP9C3P6_9PSEU</name>
<proteinExistence type="predicted"/>
<dbReference type="InterPro" id="IPR037401">
    <property type="entry name" value="SnoaL-like"/>
</dbReference>
<evidence type="ECO:0000313" key="3">
    <source>
        <dbReference type="Proteomes" id="UP001500928"/>
    </source>
</evidence>
<feature type="domain" description="SnoaL-like" evidence="1">
    <location>
        <begin position="17"/>
        <end position="111"/>
    </location>
</feature>
<dbReference type="SUPFAM" id="SSF54427">
    <property type="entry name" value="NTF2-like"/>
    <property type="match status" value="1"/>
</dbReference>
<reference evidence="3" key="1">
    <citation type="journal article" date="2019" name="Int. J. Syst. Evol. Microbiol.">
        <title>The Global Catalogue of Microorganisms (GCM) 10K type strain sequencing project: providing services to taxonomists for standard genome sequencing and annotation.</title>
        <authorList>
            <consortium name="The Broad Institute Genomics Platform"/>
            <consortium name="The Broad Institute Genome Sequencing Center for Infectious Disease"/>
            <person name="Wu L."/>
            <person name="Ma J."/>
        </authorList>
    </citation>
    <scope>NUCLEOTIDE SEQUENCE [LARGE SCALE GENOMIC DNA]</scope>
    <source>
        <strain evidence="3">JCM 17979</strain>
    </source>
</reference>
<dbReference type="Gene3D" id="3.10.450.50">
    <property type="match status" value="1"/>
</dbReference>
<dbReference type="InterPro" id="IPR032710">
    <property type="entry name" value="NTF2-like_dom_sf"/>
</dbReference>